<organism evidence="2 3">
    <name type="scientific">Xanthobacter dioxanivorans</name>
    <dbReference type="NCBI Taxonomy" id="2528964"/>
    <lineage>
        <taxon>Bacteria</taxon>
        <taxon>Pseudomonadati</taxon>
        <taxon>Pseudomonadota</taxon>
        <taxon>Alphaproteobacteria</taxon>
        <taxon>Hyphomicrobiales</taxon>
        <taxon>Xanthobacteraceae</taxon>
        <taxon>Xanthobacter</taxon>
    </lineage>
</organism>
<dbReference type="Proteomes" id="UP000596427">
    <property type="component" value="Chromosome"/>
</dbReference>
<evidence type="ECO:0000256" key="1">
    <source>
        <dbReference type="SAM" id="Phobius"/>
    </source>
</evidence>
<proteinExistence type="predicted"/>
<reference evidence="2 3" key="1">
    <citation type="submission" date="2020-10" db="EMBL/GenBank/DDBJ databases">
        <title>Degradation of 1,4-Dioxane by Xanthobacter sp. YN2, via a Novel Group-2 Soluble Di-Iron Monooxygenase.</title>
        <authorList>
            <person name="Ma F."/>
            <person name="Wang Y."/>
            <person name="Yang J."/>
            <person name="Guo H."/>
            <person name="Su D."/>
            <person name="Yu L."/>
        </authorList>
    </citation>
    <scope>NUCLEOTIDE SEQUENCE [LARGE SCALE GENOMIC DNA]</scope>
    <source>
        <strain evidence="2 3">YN2</strain>
    </source>
</reference>
<dbReference type="AlphaFoldDB" id="A0A974SH09"/>
<keyword evidence="1" id="KW-0812">Transmembrane</keyword>
<gene>
    <name evidence="2" type="ORF">EZH22_17300</name>
</gene>
<name>A0A974SH09_9HYPH</name>
<dbReference type="KEGG" id="xdi:EZH22_17300"/>
<keyword evidence="3" id="KW-1185">Reference proteome</keyword>
<keyword evidence="1" id="KW-0472">Membrane</keyword>
<sequence>MESLFALAAALEGSALGQAARASIWLYPVANLTHVLGAALLVGASATFDIAILRGDRAARWVLRAGMWLAALGLVVQVASGVVLFAAEAGPLLRNAAFLAKLAFILVGLANIAVFHLFFRPEPTGGRYARGARLAAGVSLLAWVAALLLGRTIAYV</sequence>
<feature type="transmembrane region" description="Helical" evidence="1">
    <location>
        <begin position="98"/>
        <end position="119"/>
    </location>
</feature>
<evidence type="ECO:0000313" key="2">
    <source>
        <dbReference type="EMBL" id="QRG04897.1"/>
    </source>
</evidence>
<accession>A0A974SH09</accession>
<dbReference type="EMBL" id="CP063362">
    <property type="protein sequence ID" value="QRG04897.1"/>
    <property type="molecule type" value="Genomic_DNA"/>
</dbReference>
<feature type="transmembrane region" description="Helical" evidence="1">
    <location>
        <begin position="65"/>
        <end position="86"/>
    </location>
</feature>
<feature type="transmembrane region" description="Helical" evidence="1">
    <location>
        <begin position="131"/>
        <end position="154"/>
    </location>
</feature>
<keyword evidence="1" id="KW-1133">Transmembrane helix</keyword>
<dbReference type="RefSeq" id="WP_203191772.1">
    <property type="nucleotide sequence ID" value="NZ_CP063362.1"/>
</dbReference>
<evidence type="ECO:0000313" key="3">
    <source>
        <dbReference type="Proteomes" id="UP000596427"/>
    </source>
</evidence>
<evidence type="ECO:0008006" key="4">
    <source>
        <dbReference type="Google" id="ProtNLM"/>
    </source>
</evidence>
<protein>
    <recommendedName>
        <fullName evidence="4">DUF2214 domain-containing protein</fullName>
    </recommendedName>
</protein>